<comment type="caution">
    <text evidence="6">The sequence shown here is derived from an EMBL/GenBank/DDBJ whole genome shotgun (WGS) entry which is preliminary data.</text>
</comment>
<keyword evidence="1" id="KW-0479">Metal-binding</keyword>
<evidence type="ECO:0000256" key="4">
    <source>
        <dbReference type="PROSITE-ProRule" id="PRU00134"/>
    </source>
</evidence>
<dbReference type="EMBL" id="JAACJM010000369">
    <property type="protein sequence ID" value="KAF5328116.1"/>
    <property type="molecule type" value="Genomic_DNA"/>
</dbReference>
<gene>
    <name evidence="6" type="ORF">D9758_018386</name>
</gene>
<evidence type="ECO:0000256" key="3">
    <source>
        <dbReference type="ARBA" id="ARBA00022833"/>
    </source>
</evidence>
<name>A0A8H5BRY5_9AGAR</name>
<evidence type="ECO:0000313" key="7">
    <source>
        <dbReference type="Proteomes" id="UP000559256"/>
    </source>
</evidence>
<proteinExistence type="predicted"/>
<protein>
    <recommendedName>
        <fullName evidence="5">MYND-type domain-containing protein</fullName>
    </recommendedName>
</protein>
<dbReference type="PROSITE" id="PS01360">
    <property type="entry name" value="ZF_MYND_1"/>
    <property type="match status" value="1"/>
</dbReference>
<dbReference type="OrthoDB" id="432970at2759"/>
<evidence type="ECO:0000256" key="1">
    <source>
        <dbReference type="ARBA" id="ARBA00022723"/>
    </source>
</evidence>
<dbReference type="PANTHER" id="PTHR10237">
    <property type="entry name" value="DEFORMED EPIDERMAL AUTOREGULATORY FACTOR 1 HOMOLOG SUPPRESSIN"/>
    <property type="match status" value="1"/>
</dbReference>
<organism evidence="6 7">
    <name type="scientific">Tetrapyrgos nigripes</name>
    <dbReference type="NCBI Taxonomy" id="182062"/>
    <lineage>
        <taxon>Eukaryota</taxon>
        <taxon>Fungi</taxon>
        <taxon>Dikarya</taxon>
        <taxon>Basidiomycota</taxon>
        <taxon>Agaricomycotina</taxon>
        <taxon>Agaricomycetes</taxon>
        <taxon>Agaricomycetidae</taxon>
        <taxon>Agaricales</taxon>
        <taxon>Marasmiineae</taxon>
        <taxon>Marasmiaceae</taxon>
        <taxon>Tetrapyrgos</taxon>
    </lineage>
</organism>
<evidence type="ECO:0000259" key="5">
    <source>
        <dbReference type="PROSITE" id="PS50865"/>
    </source>
</evidence>
<dbReference type="GO" id="GO:0008270">
    <property type="term" value="F:zinc ion binding"/>
    <property type="evidence" value="ECO:0007669"/>
    <property type="project" value="UniProtKB-KW"/>
</dbReference>
<evidence type="ECO:0000313" key="6">
    <source>
        <dbReference type="EMBL" id="KAF5328116.1"/>
    </source>
</evidence>
<feature type="domain" description="MYND-type" evidence="5">
    <location>
        <begin position="1071"/>
        <end position="1110"/>
    </location>
</feature>
<dbReference type="Proteomes" id="UP000559256">
    <property type="component" value="Unassembled WGS sequence"/>
</dbReference>
<dbReference type="SUPFAM" id="SSF144232">
    <property type="entry name" value="HIT/MYND zinc finger-like"/>
    <property type="match status" value="1"/>
</dbReference>
<evidence type="ECO:0000256" key="2">
    <source>
        <dbReference type="ARBA" id="ARBA00022771"/>
    </source>
</evidence>
<dbReference type="Pfam" id="PF01753">
    <property type="entry name" value="zf-MYND"/>
    <property type="match status" value="1"/>
</dbReference>
<keyword evidence="3" id="KW-0862">Zinc</keyword>
<dbReference type="InterPro" id="IPR002893">
    <property type="entry name" value="Znf_MYND"/>
</dbReference>
<reference evidence="6 7" key="1">
    <citation type="journal article" date="2020" name="ISME J.">
        <title>Uncovering the hidden diversity of litter-decomposition mechanisms in mushroom-forming fungi.</title>
        <authorList>
            <person name="Floudas D."/>
            <person name="Bentzer J."/>
            <person name="Ahren D."/>
            <person name="Johansson T."/>
            <person name="Persson P."/>
            <person name="Tunlid A."/>
        </authorList>
    </citation>
    <scope>NUCLEOTIDE SEQUENCE [LARGE SCALE GENOMIC DNA]</scope>
    <source>
        <strain evidence="6 7">CBS 291.85</strain>
    </source>
</reference>
<dbReference type="PROSITE" id="PS50865">
    <property type="entry name" value="ZF_MYND_2"/>
    <property type="match status" value="1"/>
</dbReference>
<keyword evidence="2 4" id="KW-0863">Zinc-finger</keyword>
<sequence>MILDNQDATILWNIFFHIHIDQRCLSVLTEQCRTLIAVSGSLQNWSASPYGKIMKMSTEYTLTELRRHWALYTEMHSLPSERLKKLESAFTSVSNSVHNVFVAAASRSAGPLFQSAIEVSALQFTNYWEQGTTSMDANVETTSPLLLNPTFFYSLADEGFNVHYGTDPMQPFHLASFLGNTKGPVSVSDLVSAAQTEFKQWCLAFRSRITSATRPSSALPIMRFFLGEAIAVCRAISLFSETGATTTRIPVSQWKAQTITLNREADGGYGDAPTIFDVIDTSNLCDHVGLLNVLIASIPLLQSSLPSSGVLYTESLLFRGENATKEFAERLYGDITTIGLLIGLCPIDYVSGFSSRSNTHEVLFHDTLKKLQKSSHNIRPGQFQQLITWRKPSFGDPVHGHVADGARVHSFDPWQLGTFLYDMYHKLFEQEDSATWFFMNERNQQAIASSNMIFYSRETFVLFLKLIRQRLRIPSSPWQQIMDRFFEIRDADKSMPMDTYNENDLSAHLHRYGLYTMAYLRPLRKPGLFSKWDSVPMVVRIILSVPRAKLRNVFSGPDVGTPLLQCDIAAHGMQNVFSSLHLAFGKVISVGDARNPRVIIEEDPQGQEGSLPLLVSFIMPSFLLANIPDQEAVNVSFGLRSYPGSLPFVKKLGDMLRIFTAKLLDNEHVHVLPESALVFKMSPSHATPSPSPNPIPSAVRGAGLLNQIGDCEDVMVELDDDCEFVGWLKCKVLVKGDGPLQRIFADRSTPVSATQISPCTMRIVMKGYRQDVVFPFPVIGSWYKVRLARTSMYIEVVVPPYGPLKPDGMKLGLFPTVGVNGNFTPWNIHLLPLDRLPVIDIKVPGTDKWLGTLMGSQMSARERSLKKHERHNEDTLMAVKDTIHSIILCAAGAAMVAGVPQSHPRLVFALRDKASQNCDTIFFISDLRYDLTCHSVVFDGYVLPLSEGLMEKIRVPFGRLVREGNIYNIGTYEGETEAWKQLIPAFVERCRTWTHKPNCEYVSTGKVPLTEEFDEVPICSCGRGKDVDGLMKREMGMWGDFAPYVTRIAISPLFAVSYLEAIVRDPEARRCFVCRGKGKPRIKTCAKCKKVRYCSEVCQKKDWQKHKKVCKA</sequence>
<keyword evidence="7" id="KW-1185">Reference proteome</keyword>
<dbReference type="PANTHER" id="PTHR10237:SF15">
    <property type="entry name" value="LD37257P"/>
    <property type="match status" value="1"/>
</dbReference>
<dbReference type="InterPro" id="IPR024119">
    <property type="entry name" value="TF_DEAF-1"/>
</dbReference>
<dbReference type="AlphaFoldDB" id="A0A8H5BRY5"/>
<dbReference type="GO" id="GO:0005634">
    <property type="term" value="C:nucleus"/>
    <property type="evidence" value="ECO:0007669"/>
    <property type="project" value="TreeGrafter"/>
</dbReference>
<accession>A0A8H5BRY5</accession>
<dbReference type="GO" id="GO:0000981">
    <property type="term" value="F:DNA-binding transcription factor activity, RNA polymerase II-specific"/>
    <property type="evidence" value="ECO:0007669"/>
    <property type="project" value="TreeGrafter"/>
</dbReference>
<dbReference type="Gene3D" id="6.10.140.2220">
    <property type="match status" value="1"/>
</dbReference>